<comment type="subcellular location">
    <subcellularLocation>
        <location evidence="1">Nucleus</location>
    </subcellularLocation>
</comment>
<evidence type="ECO:0000256" key="4">
    <source>
        <dbReference type="ARBA" id="ARBA00023242"/>
    </source>
</evidence>
<keyword evidence="3" id="KW-0677">Repeat</keyword>
<accession>A0A182E9T3</accession>
<feature type="domain" description="WH1" evidence="7">
    <location>
        <begin position="191"/>
        <end position="303"/>
    </location>
</feature>
<dbReference type="InterPro" id="IPR000095">
    <property type="entry name" value="CRIB_dom"/>
</dbReference>
<gene>
    <name evidence="9" type="ORF">NOO_LOCUS4797</name>
</gene>
<dbReference type="CDD" id="cd00132">
    <property type="entry name" value="CRIB"/>
    <property type="match status" value="1"/>
</dbReference>
<keyword evidence="2" id="KW-0597">Phosphoprotein</keyword>
<dbReference type="OrthoDB" id="8963340at2759"/>
<feature type="domain" description="CRIB" evidence="6">
    <location>
        <begin position="387"/>
        <end position="400"/>
    </location>
</feature>
<protein>
    <submittedName>
        <fullName evidence="11">CRIB domain-containing protein</fullName>
    </submittedName>
</protein>
<dbReference type="EMBL" id="UYRW01001145">
    <property type="protein sequence ID" value="VDK74590.1"/>
    <property type="molecule type" value="Genomic_DNA"/>
</dbReference>
<feature type="region of interest" description="Disordered" evidence="5">
    <location>
        <begin position="509"/>
        <end position="628"/>
    </location>
</feature>
<feature type="region of interest" description="Disordered" evidence="5">
    <location>
        <begin position="485"/>
        <end position="504"/>
    </location>
</feature>
<evidence type="ECO:0000259" key="6">
    <source>
        <dbReference type="PROSITE" id="PS50108"/>
    </source>
</evidence>
<evidence type="ECO:0000256" key="3">
    <source>
        <dbReference type="ARBA" id="ARBA00022737"/>
    </source>
</evidence>
<dbReference type="InterPro" id="IPR011993">
    <property type="entry name" value="PH-like_dom_sf"/>
</dbReference>
<sequence length="747" mass="83265">MLYEFWISMDLRYAVELVIRQFNFACSGSSLFRYLNFYWLHFTYLWYDYTLYTAINRPSERTNETIKPFPWQIRLLLIRISSLVRQPAATFRQFDESSEHLSYVKIRNVIYLMRNADVLSSPVMWLSSIAEYANFIAAVTMHSGGTATGAYQLGVQHVGLNNTPTCRPKKRPPNTGALLFNSVENSTLFSLLGHDCISLAAGVVQLLKSDPRDPGKWIKAHRGVVSLVKDYDKRAYFLRLYDIYRKQYLWQQMLYKNFHASQPLGCPNLLTFEGDECVFGLNFSSKEEAYSFKSHLDKRYEQEKKSQEKEMLATSGSQSFLSSSGGSQLLPGGRIHAVSVPHKTGITSMGTVPNIGGGAWTNFVTINRTKKKNSKKEKKQKIRKEDISNPTNFQHKAHLGWNQDGGFSQETYNYDPMDDSVKAVLRAAGENPERMSKDDLEFSKKFITGYQEIPQVQQPPTPMHHSYPRPLTVRFFRPFMTSTITNSTKLSPVPPPPPSLARREGFHITPVSRPPLKPPASSKPPARPLPQPPSAVNGTPTYRPNDVPPPPPPPPPSSNSTCSVPMAPLPSSISTTSSLTPPPPPPPPPPLTYASSTVPPPPPPPPLSHTSPPSSDGGGGKASLLSEIQAGVTLKQVITNTNHDSNSTDARDEMMAQIRQGASLKPVDKEEVENRKSIPNATDVAGIAGALARALEERRRNMRNSDVSAMHLDFLEYVIANEENLSFAESESEEEEANNNDSEWESD</sequence>
<dbReference type="InterPro" id="IPR003124">
    <property type="entry name" value="WH2_dom"/>
</dbReference>
<dbReference type="InterPro" id="IPR036936">
    <property type="entry name" value="CRIB_dom_sf"/>
</dbReference>
<organism evidence="11">
    <name type="scientific">Onchocerca ochengi</name>
    <name type="common">Filarial nematode worm</name>
    <dbReference type="NCBI Taxonomy" id="42157"/>
    <lineage>
        <taxon>Eukaryota</taxon>
        <taxon>Metazoa</taxon>
        <taxon>Ecdysozoa</taxon>
        <taxon>Nematoda</taxon>
        <taxon>Chromadorea</taxon>
        <taxon>Rhabditida</taxon>
        <taxon>Spirurina</taxon>
        <taxon>Spiruromorpha</taxon>
        <taxon>Filarioidea</taxon>
        <taxon>Onchocercidae</taxon>
        <taxon>Onchocerca</taxon>
    </lineage>
</organism>
<dbReference type="AlphaFoldDB" id="A0A182E9T3"/>
<dbReference type="Gene3D" id="3.90.810.10">
    <property type="entry name" value="CRIB domain"/>
    <property type="match status" value="2"/>
</dbReference>
<dbReference type="PROSITE" id="PS50229">
    <property type="entry name" value="WH1"/>
    <property type="match status" value="1"/>
</dbReference>
<dbReference type="Gene3D" id="2.30.29.30">
    <property type="entry name" value="Pleckstrin-homology domain (PH domain)/Phosphotyrosine-binding domain (PTB)"/>
    <property type="match status" value="1"/>
</dbReference>
<name>A0A182E9T3_ONCOC</name>
<feature type="domain" description="WH2" evidence="8">
    <location>
        <begin position="650"/>
        <end position="667"/>
    </location>
</feature>
<dbReference type="Pfam" id="PF00568">
    <property type="entry name" value="WH1"/>
    <property type="match status" value="1"/>
</dbReference>
<dbReference type="PROSITE" id="PS50108">
    <property type="entry name" value="CRIB"/>
    <property type="match status" value="1"/>
</dbReference>
<dbReference type="GO" id="GO:0005634">
    <property type="term" value="C:nucleus"/>
    <property type="evidence" value="ECO:0007669"/>
    <property type="project" value="UniProtKB-SubCell"/>
</dbReference>
<feature type="compositionally biased region" description="Acidic residues" evidence="5">
    <location>
        <begin position="730"/>
        <end position="747"/>
    </location>
</feature>
<keyword evidence="10" id="KW-1185">Reference proteome</keyword>
<reference evidence="11" key="1">
    <citation type="submission" date="2016-06" db="UniProtKB">
        <authorList>
            <consortium name="WormBaseParasite"/>
        </authorList>
    </citation>
    <scope>IDENTIFICATION</scope>
</reference>
<keyword evidence="4" id="KW-0539">Nucleus</keyword>
<feature type="domain" description="WH2" evidence="8">
    <location>
        <begin position="620"/>
        <end position="637"/>
    </location>
</feature>
<feature type="region of interest" description="Disordered" evidence="5">
    <location>
        <begin position="726"/>
        <end position="747"/>
    </location>
</feature>
<dbReference type="Pfam" id="PF02205">
    <property type="entry name" value="WH2"/>
    <property type="match status" value="2"/>
</dbReference>
<dbReference type="SMART" id="SM00285">
    <property type="entry name" value="PBD"/>
    <property type="match status" value="1"/>
</dbReference>
<dbReference type="STRING" id="42157.A0A182E9T3"/>
<dbReference type="Pfam" id="PF00786">
    <property type="entry name" value="PBD"/>
    <property type="match status" value="1"/>
</dbReference>
<dbReference type="SMART" id="SM00461">
    <property type="entry name" value="WH1"/>
    <property type="match status" value="1"/>
</dbReference>
<evidence type="ECO:0000313" key="11">
    <source>
        <dbReference type="WBParaSite" id="nOo.2.0.1.t04797-RA"/>
    </source>
</evidence>
<dbReference type="CDD" id="cd01205">
    <property type="entry name" value="EVH1_WASP-like"/>
    <property type="match status" value="1"/>
</dbReference>
<feature type="compositionally biased region" description="Pro residues" evidence="5">
    <location>
        <begin position="512"/>
        <end position="533"/>
    </location>
</feature>
<dbReference type="InterPro" id="IPR000697">
    <property type="entry name" value="WH1/EVH1_dom"/>
</dbReference>
<dbReference type="GO" id="GO:0003779">
    <property type="term" value="F:actin binding"/>
    <property type="evidence" value="ECO:0007669"/>
    <property type="project" value="InterPro"/>
</dbReference>
<evidence type="ECO:0000313" key="10">
    <source>
        <dbReference type="Proteomes" id="UP000271087"/>
    </source>
</evidence>
<dbReference type="PRINTS" id="PR01217">
    <property type="entry name" value="PRICHEXTENSN"/>
</dbReference>
<feature type="compositionally biased region" description="Low complexity" evidence="5">
    <location>
        <begin position="569"/>
        <end position="579"/>
    </location>
</feature>
<evidence type="ECO:0000313" key="9">
    <source>
        <dbReference type="EMBL" id="VDK74590.1"/>
    </source>
</evidence>
<dbReference type="WBParaSite" id="nOo.2.0.1.t04797-RA">
    <property type="protein sequence ID" value="nOo.2.0.1.t04797-RA"/>
    <property type="gene ID" value="nOo.2.0.1.g04797"/>
</dbReference>
<feature type="compositionally biased region" description="Pro residues" evidence="5">
    <location>
        <begin position="580"/>
        <end position="591"/>
    </location>
</feature>
<feature type="compositionally biased region" description="Basic residues" evidence="5">
    <location>
        <begin position="369"/>
        <end position="382"/>
    </location>
</feature>
<dbReference type="FunFam" id="2.30.29.30:FF:000130">
    <property type="entry name" value="neural Wiskott-Aldrich syndrome protein"/>
    <property type="match status" value="1"/>
</dbReference>
<feature type="region of interest" description="Disordered" evidence="5">
    <location>
        <begin position="369"/>
        <end position="404"/>
    </location>
</feature>
<evidence type="ECO:0000259" key="8">
    <source>
        <dbReference type="PROSITE" id="PS51082"/>
    </source>
</evidence>
<evidence type="ECO:0000256" key="1">
    <source>
        <dbReference type="ARBA" id="ARBA00004123"/>
    </source>
</evidence>
<reference evidence="9 10" key="2">
    <citation type="submission" date="2018-08" db="EMBL/GenBank/DDBJ databases">
        <authorList>
            <person name="Laetsch R D."/>
            <person name="Stevens L."/>
            <person name="Kumar S."/>
            <person name="Blaxter L. M."/>
        </authorList>
    </citation>
    <scope>NUCLEOTIDE SEQUENCE [LARGE SCALE GENOMIC DNA]</scope>
</reference>
<proteinExistence type="predicted"/>
<feature type="compositionally biased region" description="Pro residues" evidence="5">
    <location>
        <begin position="546"/>
        <end position="557"/>
    </location>
</feature>
<dbReference type="SUPFAM" id="SSF50729">
    <property type="entry name" value="PH domain-like"/>
    <property type="match status" value="1"/>
</dbReference>
<dbReference type="PROSITE" id="PS51082">
    <property type="entry name" value="WH2"/>
    <property type="match status" value="2"/>
</dbReference>
<dbReference type="PANTHER" id="PTHR11202:SF36">
    <property type="entry name" value="ACTIN NUCLEATION-PROMOTING FACTOR WASL"/>
    <property type="match status" value="1"/>
</dbReference>
<evidence type="ECO:0000259" key="7">
    <source>
        <dbReference type="PROSITE" id="PS50229"/>
    </source>
</evidence>
<feature type="compositionally biased region" description="Pro residues" evidence="5">
    <location>
        <begin position="598"/>
        <end position="607"/>
    </location>
</feature>
<evidence type="ECO:0000256" key="2">
    <source>
        <dbReference type="ARBA" id="ARBA00022553"/>
    </source>
</evidence>
<dbReference type="SMART" id="SM00246">
    <property type="entry name" value="WH2"/>
    <property type="match status" value="2"/>
</dbReference>
<dbReference type="PANTHER" id="PTHR11202">
    <property type="entry name" value="SPROUTY-RELATED, EVH1 DOMAIN-CONTAINING PROTEIN FAMILY MEMBER"/>
    <property type="match status" value="1"/>
</dbReference>
<dbReference type="Proteomes" id="UP000271087">
    <property type="component" value="Unassembled WGS sequence"/>
</dbReference>
<dbReference type="InterPro" id="IPR033927">
    <property type="entry name" value="WASPfam_EVH1"/>
</dbReference>
<evidence type="ECO:0000256" key="5">
    <source>
        <dbReference type="SAM" id="MobiDB-lite"/>
    </source>
</evidence>